<keyword evidence="1" id="KW-0175">Coiled coil</keyword>
<evidence type="ECO:0000313" key="3">
    <source>
        <dbReference type="Proteomes" id="UP001165289"/>
    </source>
</evidence>
<organism evidence="2 3">
    <name type="scientific">Oopsacas minuta</name>
    <dbReference type="NCBI Taxonomy" id="111878"/>
    <lineage>
        <taxon>Eukaryota</taxon>
        <taxon>Metazoa</taxon>
        <taxon>Porifera</taxon>
        <taxon>Hexactinellida</taxon>
        <taxon>Hexasterophora</taxon>
        <taxon>Lyssacinosida</taxon>
        <taxon>Leucopsacidae</taxon>
        <taxon>Oopsacas</taxon>
    </lineage>
</organism>
<feature type="coiled-coil region" evidence="1">
    <location>
        <begin position="54"/>
        <end position="88"/>
    </location>
</feature>
<protein>
    <submittedName>
        <fullName evidence="2">Uncharacterized protein</fullName>
    </submittedName>
</protein>
<dbReference type="Proteomes" id="UP001165289">
    <property type="component" value="Unassembled WGS sequence"/>
</dbReference>
<sequence>MAERYPEIEVPLVMDPTEARINQTFDRLVLCLTNRRVQLITEFRQRQEDRRTAKTNSITTLEELQNLIKEIETKMGQLEAAVKETEVLYECNTQELEEAISGLGKLVERDIIPTPNYSALLQPSISVGKLGYVRRIAYDETSQHIYIAAAFISGSIHIFPIAGEHFDTFLRDMLVHHQE</sequence>
<reference evidence="2 3" key="1">
    <citation type="journal article" date="2023" name="BMC Biol.">
        <title>The compact genome of the sponge Oopsacas minuta (Hexactinellida) is lacking key metazoan core genes.</title>
        <authorList>
            <person name="Santini S."/>
            <person name="Schenkelaars Q."/>
            <person name="Jourda C."/>
            <person name="Duchesne M."/>
            <person name="Belahbib H."/>
            <person name="Rocher C."/>
            <person name="Selva M."/>
            <person name="Riesgo A."/>
            <person name="Vervoort M."/>
            <person name="Leys S.P."/>
            <person name="Kodjabachian L."/>
            <person name="Le Bivic A."/>
            <person name="Borchiellini C."/>
            <person name="Claverie J.M."/>
            <person name="Renard E."/>
        </authorList>
    </citation>
    <scope>NUCLEOTIDE SEQUENCE [LARGE SCALE GENOMIC DNA]</scope>
    <source>
        <strain evidence="2">SPO-2</strain>
    </source>
</reference>
<accession>A0AAV7JQB3</accession>
<dbReference type="EMBL" id="JAKMXF010000308">
    <property type="protein sequence ID" value="KAI6651036.1"/>
    <property type="molecule type" value="Genomic_DNA"/>
</dbReference>
<keyword evidence="3" id="KW-1185">Reference proteome</keyword>
<evidence type="ECO:0000313" key="2">
    <source>
        <dbReference type="EMBL" id="KAI6651036.1"/>
    </source>
</evidence>
<name>A0AAV7JQB3_9METZ</name>
<proteinExistence type="predicted"/>
<evidence type="ECO:0000256" key="1">
    <source>
        <dbReference type="SAM" id="Coils"/>
    </source>
</evidence>
<dbReference type="AlphaFoldDB" id="A0AAV7JQB3"/>
<gene>
    <name evidence="2" type="ORF">LOD99_5613</name>
</gene>
<comment type="caution">
    <text evidence="2">The sequence shown here is derived from an EMBL/GenBank/DDBJ whole genome shotgun (WGS) entry which is preliminary data.</text>
</comment>